<dbReference type="GO" id="GO:0003968">
    <property type="term" value="F:RNA-directed RNA polymerase activity"/>
    <property type="evidence" value="ECO:0007669"/>
    <property type="project" value="UniProtKB-KW"/>
</dbReference>
<dbReference type="InterPro" id="IPR057596">
    <property type="entry name" value="RDRP_core"/>
</dbReference>
<dbReference type="Pfam" id="PF26252">
    <property type="entry name" value="RdRP_helical"/>
    <property type="match status" value="1"/>
</dbReference>
<feature type="domain" description="RDRP helical" evidence="11">
    <location>
        <begin position="153"/>
        <end position="236"/>
    </location>
</feature>
<evidence type="ECO:0000259" key="9">
    <source>
        <dbReference type="Pfam" id="PF05183"/>
    </source>
</evidence>
<comment type="function">
    <text evidence="8">Probably involved in the RNA silencing pathway and required for the generation of small interfering RNAs (siRNAs).</text>
</comment>
<dbReference type="EC" id="2.7.7.48" evidence="8"/>
<feature type="domain" description="RDRP core" evidence="9">
    <location>
        <begin position="257"/>
        <end position="835"/>
    </location>
</feature>
<dbReference type="EMBL" id="CM017326">
    <property type="protein sequence ID" value="KAE8076383.1"/>
    <property type="molecule type" value="Genomic_DNA"/>
</dbReference>
<comment type="catalytic activity">
    <reaction evidence="7 8">
        <text>RNA(n) + a ribonucleoside 5'-triphosphate = RNA(n+1) + diphosphate</text>
        <dbReference type="Rhea" id="RHEA:21248"/>
        <dbReference type="Rhea" id="RHEA-COMP:14527"/>
        <dbReference type="Rhea" id="RHEA-COMP:17342"/>
        <dbReference type="ChEBI" id="CHEBI:33019"/>
        <dbReference type="ChEBI" id="CHEBI:61557"/>
        <dbReference type="ChEBI" id="CHEBI:140395"/>
        <dbReference type="EC" id="2.7.7.48"/>
    </reaction>
</comment>
<dbReference type="InterPro" id="IPR058751">
    <property type="entry name" value="RDRP_helical"/>
</dbReference>
<keyword evidence="14" id="KW-1185">Reference proteome</keyword>
<dbReference type="GO" id="GO:0003723">
    <property type="term" value="F:RNA binding"/>
    <property type="evidence" value="ECO:0007669"/>
    <property type="project" value="UniProtKB-KW"/>
</dbReference>
<gene>
    <name evidence="13" type="ORF">FH972_015039</name>
</gene>
<evidence type="ECO:0000256" key="8">
    <source>
        <dbReference type="RuleBase" id="RU363098"/>
    </source>
</evidence>
<keyword evidence="6 8" id="KW-0943">RNA-mediated gene silencing</keyword>
<comment type="similarity">
    <text evidence="1 8">Belongs to the RdRP family.</text>
</comment>
<dbReference type="OrthoDB" id="6513042at2759"/>
<dbReference type="PANTHER" id="PTHR23079">
    <property type="entry name" value="RNA-DEPENDENT RNA POLYMERASE"/>
    <property type="match status" value="1"/>
</dbReference>
<keyword evidence="5 8" id="KW-0694">RNA-binding</keyword>
<dbReference type="GO" id="GO:0030422">
    <property type="term" value="P:siRNA processing"/>
    <property type="evidence" value="ECO:0007669"/>
    <property type="project" value="TreeGrafter"/>
</dbReference>
<evidence type="ECO:0000256" key="7">
    <source>
        <dbReference type="ARBA" id="ARBA00048744"/>
    </source>
</evidence>
<sequence>MYIKALHFGYQISKETFSVLWKQEDVSVEFNLKKRKCFFILSYLSEVYKLEISYDSIWKMQLHRPRGQASKFLLFQLLAAPKIHKKDVTRANGYPWLREVDFTPSCGIGQSSALCLELPHESQIPKFWLYEENEGQFALQEGSNFSCNSDLVPIVNPPPSFNLPYKILFKINSLVQNGCLPGQAIDVNFCRLVDPTRMKLEYIENALEKLYHLKDCCYEPVSWLSEQYKRYATDKRLPRHPAVSLDDGLVYVHRVQITPSKVYFCRPEVSLSNRILRKYPEDIDNFLRVSFVDEDLDKLYSTVLSPRASSANEEGKQTSIYARILSILRNGIVIGDTKFEFLAFSNSQLRENSLWMFASRTSLTAADIREWMGDFREIRNVARYAARLGQSLSSSWETMHVGKHEIEMIPDVETIRNGIKYCFSDGIGKISAELAREVASKCGCRNSIPSAYQIRYGGFKGVVAVDPTSSIKMSLRKSMCKYDSQNTTLDVLAWSKYQPCFLNHQIITLLSNLGVKGISFLKKQRETIDQLNAILTDPLRAQEALDFMFTGEIPTILKEMLSAGYKPDEEPFLFMMLQVLRASTLMDLRHKSRIYIPNGRSMMGCLDETKTLKYGKIFVQISRFSKQLCSNSSLKFIRSSSDPNNFIFVGKVVVAKNPCLYPGDVRVLRAVNVPALQHMVDCVVFPQKGKRPHPNECSGSDLDGDIYFVCWDPDLIPRKVQFPMDYTPAPTKLVDHDVTIEEVQEYFPMYMVNDNLGIIDNAHKVFADSEPDGAMSDKCIELANLHSIAVDFPKSGVAVEIPYQLRPKIYPDFMEKPDKPTYKSKSVIGMLFREVKDIESGSRSPIYPFTREVANQYYDPSMEVDGFKDYIDDAFDYKSKYDSKLGNMMDYYGFETEAEILNGNVLKKSKYFNKKRDMDVEAITYEVKSLIKEARSWFNKGLSDSDSDAHIVYAKASAWYHVTYHCSYWGHYNEEMDRPHLLSFPWCIWDKLIQIKRKEPKTLITVSGAEACDHGN</sequence>
<protein>
    <recommendedName>
        <fullName evidence="8">RNA-dependent RNA polymerase</fullName>
        <ecNumber evidence="8">2.7.7.48</ecNumber>
    </recommendedName>
</protein>
<keyword evidence="4 8" id="KW-0548">Nucleotidyltransferase</keyword>
<dbReference type="AlphaFoldDB" id="A0A5N6RBJ7"/>
<name>A0A5N6RBJ7_9ROSI</name>
<organism evidence="13 14">
    <name type="scientific">Carpinus fangiana</name>
    <dbReference type="NCBI Taxonomy" id="176857"/>
    <lineage>
        <taxon>Eukaryota</taxon>
        <taxon>Viridiplantae</taxon>
        <taxon>Streptophyta</taxon>
        <taxon>Embryophyta</taxon>
        <taxon>Tracheophyta</taxon>
        <taxon>Spermatophyta</taxon>
        <taxon>Magnoliopsida</taxon>
        <taxon>eudicotyledons</taxon>
        <taxon>Gunneridae</taxon>
        <taxon>Pentapetalae</taxon>
        <taxon>rosids</taxon>
        <taxon>fabids</taxon>
        <taxon>Fagales</taxon>
        <taxon>Betulaceae</taxon>
        <taxon>Carpinus</taxon>
    </lineage>
</organism>
<evidence type="ECO:0000313" key="13">
    <source>
        <dbReference type="EMBL" id="KAE8076383.1"/>
    </source>
</evidence>
<evidence type="ECO:0000256" key="5">
    <source>
        <dbReference type="ARBA" id="ARBA00022884"/>
    </source>
</evidence>
<keyword evidence="3 8" id="KW-0808">Transferase</keyword>
<evidence type="ECO:0000259" key="11">
    <source>
        <dbReference type="Pfam" id="PF26252"/>
    </source>
</evidence>
<evidence type="ECO:0000256" key="1">
    <source>
        <dbReference type="ARBA" id="ARBA00005762"/>
    </source>
</evidence>
<dbReference type="GO" id="GO:0031380">
    <property type="term" value="C:nuclear RNA-directed RNA polymerase complex"/>
    <property type="evidence" value="ECO:0007669"/>
    <property type="project" value="TreeGrafter"/>
</dbReference>
<evidence type="ECO:0000256" key="6">
    <source>
        <dbReference type="ARBA" id="ARBA00023158"/>
    </source>
</evidence>
<dbReference type="InterPro" id="IPR058752">
    <property type="entry name" value="RDRP_C_head"/>
</dbReference>
<evidence type="ECO:0000313" key="14">
    <source>
        <dbReference type="Proteomes" id="UP000327013"/>
    </source>
</evidence>
<evidence type="ECO:0000256" key="3">
    <source>
        <dbReference type="ARBA" id="ARBA00022679"/>
    </source>
</evidence>
<dbReference type="Pfam" id="PF26253">
    <property type="entry name" value="RdRP_head"/>
    <property type="match status" value="1"/>
</dbReference>
<dbReference type="PANTHER" id="PTHR23079:SF1">
    <property type="entry name" value="RNA-DEPENDENT RNA POLYMERASE 1"/>
    <property type="match status" value="1"/>
</dbReference>
<reference evidence="13 14" key="1">
    <citation type="submission" date="2019-06" db="EMBL/GenBank/DDBJ databases">
        <title>A chromosomal-level reference genome of Carpinus fangiana (Coryloideae, Betulaceae).</title>
        <authorList>
            <person name="Yang X."/>
            <person name="Wang Z."/>
            <person name="Zhang L."/>
            <person name="Hao G."/>
            <person name="Liu J."/>
            <person name="Yang Y."/>
        </authorList>
    </citation>
    <scope>NUCLEOTIDE SEQUENCE [LARGE SCALE GENOMIC DNA]</scope>
    <source>
        <strain evidence="13">Cfa_2016G</strain>
        <tissue evidence="13">Leaf</tissue>
    </source>
</reference>
<dbReference type="Pfam" id="PF24823">
    <property type="entry name" value="PH_RDR2"/>
    <property type="match status" value="1"/>
</dbReference>
<dbReference type="InterPro" id="IPR007855">
    <property type="entry name" value="RDRP"/>
</dbReference>
<feature type="domain" description="RDR1/2-like PH-like" evidence="10">
    <location>
        <begin position="6"/>
        <end position="134"/>
    </location>
</feature>
<dbReference type="Pfam" id="PF05183">
    <property type="entry name" value="RdRP"/>
    <property type="match status" value="1"/>
</dbReference>
<evidence type="ECO:0000256" key="4">
    <source>
        <dbReference type="ARBA" id="ARBA00022695"/>
    </source>
</evidence>
<evidence type="ECO:0000256" key="2">
    <source>
        <dbReference type="ARBA" id="ARBA00022484"/>
    </source>
</evidence>
<keyword evidence="2 8" id="KW-0696">RNA-directed RNA polymerase</keyword>
<dbReference type="InterPro" id="IPR057590">
    <property type="entry name" value="PH_RDR1/2-like"/>
</dbReference>
<proteinExistence type="inferred from homology"/>
<evidence type="ECO:0000259" key="12">
    <source>
        <dbReference type="Pfam" id="PF26253"/>
    </source>
</evidence>
<feature type="domain" description="RDRP C-terminal head" evidence="12">
    <location>
        <begin position="858"/>
        <end position="998"/>
    </location>
</feature>
<accession>A0A5N6RBJ7</accession>
<dbReference type="Proteomes" id="UP000327013">
    <property type="component" value="Chromosome 6"/>
</dbReference>
<evidence type="ECO:0000259" key="10">
    <source>
        <dbReference type="Pfam" id="PF24823"/>
    </source>
</evidence>